<dbReference type="OrthoDB" id="9761717at2"/>
<feature type="binding site" evidence="1">
    <location>
        <position position="92"/>
    </location>
    <ligand>
        <name>Mg(2+)</name>
        <dbReference type="ChEBI" id="CHEBI:18420"/>
    </ligand>
</feature>
<keyword evidence="1" id="KW-0460">Magnesium</keyword>
<comment type="cofactor">
    <cofactor evidence="1">
        <name>Fe cation</name>
        <dbReference type="ChEBI" id="CHEBI:24875"/>
    </cofactor>
</comment>
<feature type="binding site" evidence="1">
    <location>
        <position position="114"/>
    </location>
    <ligand>
        <name>Fe cation</name>
        <dbReference type="ChEBI" id="CHEBI:24875"/>
    </ligand>
</feature>
<evidence type="ECO:0000256" key="1">
    <source>
        <dbReference type="PIRSR" id="PIRSR601501-1"/>
    </source>
</evidence>
<keyword evidence="4" id="KW-1185">Reference proteome</keyword>
<dbReference type="InterPro" id="IPR029014">
    <property type="entry name" value="NiFe-Hase_large"/>
</dbReference>
<feature type="binding site" evidence="1">
    <location>
        <position position="542"/>
    </location>
    <ligand>
        <name>Mg(2+)</name>
        <dbReference type="ChEBI" id="CHEBI:18420"/>
    </ligand>
</feature>
<dbReference type="EMBL" id="SGIU01000001">
    <property type="protein sequence ID" value="TAI49268.1"/>
    <property type="molecule type" value="Genomic_DNA"/>
</dbReference>
<name>A0A4Q8QJ04_9FLAO</name>
<feature type="region of interest" description="Disordered" evidence="2">
    <location>
        <begin position="374"/>
        <end position="394"/>
    </location>
</feature>
<evidence type="ECO:0000256" key="2">
    <source>
        <dbReference type="SAM" id="MobiDB-lite"/>
    </source>
</evidence>
<dbReference type="PANTHER" id="PTHR42958">
    <property type="entry name" value="HYDROGENASE-2 LARGE CHAIN"/>
    <property type="match status" value="1"/>
</dbReference>
<accession>A0A4Q8QJ04</accession>
<feature type="binding site" evidence="1">
    <location>
        <position position="599"/>
    </location>
    <ligand>
        <name>Fe cation</name>
        <dbReference type="ChEBI" id="CHEBI:24875"/>
    </ligand>
</feature>
<dbReference type="InterPro" id="IPR001501">
    <property type="entry name" value="Ni-dep_hyd_lsu"/>
</dbReference>
<evidence type="ECO:0000313" key="3">
    <source>
        <dbReference type="EMBL" id="TAI49268.1"/>
    </source>
</evidence>
<feature type="binding site" evidence="1">
    <location>
        <position position="602"/>
    </location>
    <ligand>
        <name>Mg(2+)</name>
        <dbReference type="ChEBI" id="CHEBI:18420"/>
    </ligand>
</feature>
<dbReference type="SUPFAM" id="SSF56762">
    <property type="entry name" value="HydB/Nqo4-like"/>
    <property type="match status" value="1"/>
</dbReference>
<feature type="binding site" evidence="1">
    <location>
        <position position="111"/>
    </location>
    <ligand>
        <name>Ni(2+)</name>
        <dbReference type="ChEBI" id="CHEBI:49786"/>
    </ligand>
</feature>
<keyword evidence="1" id="KW-0479">Metal-binding</keyword>
<dbReference type="Gene3D" id="1.10.645.10">
    <property type="entry name" value="Cytochrome-c3 Hydrogenase, chain B"/>
    <property type="match status" value="1"/>
</dbReference>
<dbReference type="Proteomes" id="UP000291981">
    <property type="component" value="Unassembled WGS sequence"/>
</dbReference>
<dbReference type="GO" id="GO:0016151">
    <property type="term" value="F:nickel cation binding"/>
    <property type="evidence" value="ECO:0007669"/>
    <property type="project" value="InterPro"/>
</dbReference>
<proteinExistence type="predicted"/>
<dbReference type="PANTHER" id="PTHR42958:SF4">
    <property type="entry name" value="HYDROGENASE EXPRESSION_FORMATION PROTEIN HUPK"/>
    <property type="match status" value="1"/>
</dbReference>
<reference evidence="3 4" key="1">
    <citation type="submission" date="2019-02" db="EMBL/GenBank/DDBJ databases">
        <title>Draft genome sequence of Muricauda sp. 176CP4-71.</title>
        <authorList>
            <person name="Park J.-S."/>
        </authorList>
    </citation>
    <scope>NUCLEOTIDE SEQUENCE [LARGE SCALE GENOMIC DNA]</scope>
    <source>
        <strain evidence="3 4">176CP4-71</strain>
    </source>
</reference>
<dbReference type="RefSeq" id="WP_130610833.1">
    <property type="nucleotide sequence ID" value="NZ_SGIU01000001.1"/>
</dbReference>
<comment type="caution">
    <text evidence="3">The sequence shown here is derived from an EMBL/GenBank/DDBJ whole genome shotgun (WGS) entry which is preliminary data.</text>
</comment>
<keyword evidence="1" id="KW-0408">Iron</keyword>
<dbReference type="Pfam" id="PF00374">
    <property type="entry name" value="NiFeSe_Hases"/>
    <property type="match status" value="2"/>
</dbReference>
<keyword evidence="1" id="KW-0533">Nickel</keyword>
<organism evidence="3 4">
    <name type="scientific">Flagellimonas allohymeniacidonis</name>
    <dbReference type="NCBI Taxonomy" id="2517819"/>
    <lineage>
        <taxon>Bacteria</taxon>
        <taxon>Pseudomonadati</taxon>
        <taxon>Bacteroidota</taxon>
        <taxon>Flavobacteriia</taxon>
        <taxon>Flavobacteriales</taxon>
        <taxon>Flavobacteriaceae</taxon>
        <taxon>Flagellimonas</taxon>
    </lineage>
</organism>
<gene>
    <name evidence="3" type="ORF">EW142_05590</name>
</gene>
<feature type="binding site" evidence="1">
    <location>
        <position position="114"/>
    </location>
    <ligand>
        <name>Ni(2+)</name>
        <dbReference type="ChEBI" id="CHEBI:49786"/>
    </ligand>
</feature>
<sequence length="624" mass="70394">MCFKNLPIAFDEQGNAYLKEGLADPYEHKIVDLGEEQEVLKGLLERNGFIRNIDYDPVTRVAGALAFHSVVDLEKRKVLSTNSMATLFRGYEVILKGRDPRDAAYISSRACGVCGGVHATTAALAIEMALGIKPPPLGIVMRNILLAIEYLYDHPLHLFLLAGPDYSEELVRETNPELLDKAANTKAKNKDVHGYDTILDIMKDLNPLKGKLYLEALSMTRVAREAYVLIGGKYPHPQSVVPGGLSVTVNITVLNEVYSRLIKFFDYSQKVTGIWDDVFDFFLESNPEYAKCGIRPATMMDTGVWDRPEHYDASFENCDKWGEARWSTPGVLVDGEVVTTKLTELNAGIEEFVEHSYYEKWDGHRFKEDANGMPLSPNHPWNKETIPKPGKQSWKDRYSWDTAPTWDRMPMEAGAYTRMYLTAKAQKAPASRFLENTGSSMKIHVPKHYLPEKTLEWKIPEHWNAFERNRARAYCIPYSAMVAMENWLLAMDLIKNGETKVSVPYEIPKKGTHIGFGAWGAGRGFLTHHLIVENGVIDNYQIITPSTLNAAPRTPWGEMGPYEEAVLNTPILEKFDNPEDYKGIDILRAIRSFDPCMPCTTHIMAKDTDHMVTREVTTCACGVE</sequence>
<feature type="binding site" evidence="1">
    <location>
        <position position="596"/>
    </location>
    <ligand>
        <name>Ni(2+)</name>
        <dbReference type="ChEBI" id="CHEBI:49786"/>
    </ligand>
</feature>
<dbReference type="InterPro" id="IPR050867">
    <property type="entry name" value="NiFe/NiFeSe_hydrgnase_LSU"/>
</dbReference>
<comment type="cofactor">
    <cofactor evidence="1">
        <name>Ni(2+)</name>
        <dbReference type="ChEBI" id="CHEBI:49786"/>
    </cofactor>
</comment>
<protein>
    <submittedName>
        <fullName evidence="3">Cytochrome C</fullName>
    </submittedName>
</protein>
<evidence type="ECO:0000313" key="4">
    <source>
        <dbReference type="Proteomes" id="UP000291981"/>
    </source>
</evidence>
<dbReference type="AlphaFoldDB" id="A0A4Q8QJ04"/>